<dbReference type="InterPro" id="IPR016181">
    <property type="entry name" value="Acyl_CoA_acyltransferase"/>
</dbReference>
<keyword evidence="2" id="KW-0808">Transferase</keyword>
<accession>A0A0C2RCR1</accession>
<dbReference type="GO" id="GO:0016747">
    <property type="term" value="F:acyltransferase activity, transferring groups other than amino-acyl groups"/>
    <property type="evidence" value="ECO:0007669"/>
    <property type="project" value="InterPro"/>
</dbReference>
<organism evidence="2 3">
    <name type="scientific">Rickettsia asembonensis</name>
    <dbReference type="NCBI Taxonomy" id="1068590"/>
    <lineage>
        <taxon>Bacteria</taxon>
        <taxon>Pseudomonadati</taxon>
        <taxon>Pseudomonadota</taxon>
        <taxon>Alphaproteobacteria</taxon>
        <taxon>Rickettsiales</taxon>
        <taxon>Rickettsiaceae</taxon>
        <taxon>Rickettsieae</taxon>
        <taxon>Rickettsia</taxon>
        <taxon>spotted fever group</taxon>
    </lineage>
</organism>
<gene>
    <name evidence="2" type="ORF">SB78_04775</name>
</gene>
<feature type="domain" description="N-acetyltransferase" evidence="1">
    <location>
        <begin position="1"/>
        <end position="56"/>
    </location>
</feature>
<evidence type="ECO:0000313" key="2">
    <source>
        <dbReference type="EMBL" id="KIJ88600.1"/>
    </source>
</evidence>
<dbReference type="PROSITE" id="PS51186">
    <property type="entry name" value="GNAT"/>
    <property type="match status" value="1"/>
</dbReference>
<name>A0A0C2RCR1_9RICK</name>
<evidence type="ECO:0000259" key="1">
    <source>
        <dbReference type="PROSITE" id="PS51186"/>
    </source>
</evidence>
<dbReference type="Proteomes" id="UP000031952">
    <property type="component" value="Unassembled WGS sequence"/>
</dbReference>
<proteinExistence type="predicted"/>
<dbReference type="SUPFAM" id="SSF55729">
    <property type="entry name" value="Acyl-CoA N-acyltransferases (Nat)"/>
    <property type="match status" value="1"/>
</dbReference>
<sequence>MEKAENLAKERNYKFIYLITMDFEAKPFYEKLGYKIEFAMHGYKKDSIMYYLRKNL</sequence>
<reference evidence="2 3" key="1">
    <citation type="submission" date="2014-12" db="EMBL/GenBank/DDBJ databases">
        <title>Whole genome sequence of Candidatus Rickettsia asemboensis strain NMRCii isolated from cat fleas in west Kenya.</title>
        <authorList>
            <person name="Jima D."/>
            <person name="Luce-Fedrow A."/>
            <person name="Yang Y."/>
            <person name="Maina A.N."/>
            <person name="Snesrud E.C."/>
            <person name="Jarman R.G."/>
            <person name="Richards A.L."/>
            <person name="Hang J."/>
        </authorList>
    </citation>
    <scope>NUCLEOTIDE SEQUENCE [LARGE SCALE GENOMIC DNA]</scope>
    <source>
        <strain evidence="2 3">NMRCii</strain>
    </source>
</reference>
<dbReference type="InterPro" id="IPR000182">
    <property type="entry name" value="GNAT_dom"/>
</dbReference>
<evidence type="ECO:0000313" key="3">
    <source>
        <dbReference type="Proteomes" id="UP000031952"/>
    </source>
</evidence>
<dbReference type="EMBL" id="JWSW01000038">
    <property type="protein sequence ID" value="KIJ88600.1"/>
    <property type="molecule type" value="Genomic_DNA"/>
</dbReference>
<comment type="caution">
    <text evidence="2">The sequence shown here is derived from an EMBL/GenBank/DDBJ whole genome shotgun (WGS) entry which is preliminary data.</text>
</comment>
<keyword evidence="3" id="KW-1185">Reference proteome</keyword>
<dbReference type="Gene3D" id="3.40.630.30">
    <property type="match status" value="1"/>
</dbReference>
<protein>
    <submittedName>
        <fullName evidence="2">Acetyltransferase</fullName>
    </submittedName>
</protein>
<dbReference type="AlphaFoldDB" id="A0A0C2RCR1"/>